<keyword evidence="5" id="KW-1185">Reference proteome</keyword>
<dbReference type="RefSeq" id="XP_008608305.1">
    <property type="nucleotide sequence ID" value="XM_008610083.1"/>
</dbReference>
<dbReference type="FunFam" id="3.40.30.10:FF:000245">
    <property type="entry name" value="Thioredoxin"/>
    <property type="match status" value="1"/>
</dbReference>
<dbReference type="Gene3D" id="3.40.30.10">
    <property type="entry name" value="Glutaredoxin"/>
    <property type="match status" value="1"/>
</dbReference>
<accession>T0RZP7</accession>
<dbReference type="eggNOG" id="KOG0908">
    <property type="taxonomic scope" value="Eukaryota"/>
</dbReference>
<evidence type="ECO:0000313" key="4">
    <source>
        <dbReference type="EMBL" id="EQC37978.1"/>
    </source>
</evidence>
<dbReference type="InterPro" id="IPR013766">
    <property type="entry name" value="Thioredoxin_domain"/>
</dbReference>
<dbReference type="EMBL" id="JH767142">
    <property type="protein sequence ID" value="EQC37978.1"/>
    <property type="molecule type" value="Genomic_DNA"/>
</dbReference>
<dbReference type="VEuPathDB" id="FungiDB:SDRG_04408"/>
<dbReference type="PROSITE" id="PS00194">
    <property type="entry name" value="THIOREDOXIN_1"/>
    <property type="match status" value="1"/>
</dbReference>
<dbReference type="STRING" id="1156394.T0RZP7"/>
<evidence type="ECO:0000259" key="3">
    <source>
        <dbReference type="PROSITE" id="PS51352"/>
    </source>
</evidence>
<protein>
    <submittedName>
        <fullName evidence="4">Thioredoxin 1</fullName>
    </submittedName>
</protein>
<sequence>MTCICIGPLCLPMEAVLPFLLALLYKAWAWLTGSAAPQVTATASCCAAEPGSAGADGSQLRQRKGVSSIVAVHTRAEWDALLASSRPVIVDFTATWCGPCKKIAPTFDALSEQYPSLMFFKIDVDACDDIAATCGVSAMPTFHVYVSGRKQDELCGANPSKLTALVERYAASSSD</sequence>
<feature type="signal peptide" evidence="2">
    <location>
        <begin position="1"/>
        <end position="29"/>
    </location>
</feature>
<feature type="chain" id="PRO_5004571293" evidence="2">
    <location>
        <begin position="30"/>
        <end position="175"/>
    </location>
</feature>
<keyword evidence="2" id="KW-0732">Signal</keyword>
<evidence type="ECO:0000256" key="1">
    <source>
        <dbReference type="ARBA" id="ARBA00023157"/>
    </source>
</evidence>
<organism evidence="4 5">
    <name type="scientific">Saprolegnia diclina (strain VS20)</name>
    <dbReference type="NCBI Taxonomy" id="1156394"/>
    <lineage>
        <taxon>Eukaryota</taxon>
        <taxon>Sar</taxon>
        <taxon>Stramenopiles</taxon>
        <taxon>Oomycota</taxon>
        <taxon>Saprolegniomycetes</taxon>
        <taxon>Saprolegniales</taxon>
        <taxon>Saprolegniaceae</taxon>
        <taxon>Saprolegnia</taxon>
    </lineage>
</organism>
<dbReference type="SUPFAM" id="SSF52833">
    <property type="entry name" value="Thioredoxin-like"/>
    <property type="match status" value="1"/>
</dbReference>
<feature type="domain" description="Thioredoxin" evidence="3">
    <location>
        <begin position="30"/>
        <end position="171"/>
    </location>
</feature>
<dbReference type="Pfam" id="PF00085">
    <property type="entry name" value="Thioredoxin"/>
    <property type="match status" value="1"/>
</dbReference>
<reference evidence="4 5" key="1">
    <citation type="submission" date="2012-04" db="EMBL/GenBank/DDBJ databases">
        <title>The Genome Sequence of Saprolegnia declina VS20.</title>
        <authorList>
            <consortium name="The Broad Institute Genome Sequencing Platform"/>
            <person name="Russ C."/>
            <person name="Nusbaum C."/>
            <person name="Tyler B."/>
            <person name="van West P."/>
            <person name="Dieguez-Uribeondo J."/>
            <person name="de Bruijn I."/>
            <person name="Tripathy S."/>
            <person name="Jiang R."/>
            <person name="Young S.K."/>
            <person name="Zeng Q."/>
            <person name="Gargeya S."/>
            <person name="Fitzgerald M."/>
            <person name="Haas B."/>
            <person name="Abouelleil A."/>
            <person name="Alvarado L."/>
            <person name="Arachchi H.M."/>
            <person name="Berlin A."/>
            <person name="Chapman S.B."/>
            <person name="Goldberg J."/>
            <person name="Griggs A."/>
            <person name="Gujja S."/>
            <person name="Hansen M."/>
            <person name="Howarth C."/>
            <person name="Imamovic A."/>
            <person name="Larimer J."/>
            <person name="McCowen C."/>
            <person name="Montmayeur A."/>
            <person name="Murphy C."/>
            <person name="Neiman D."/>
            <person name="Pearson M."/>
            <person name="Priest M."/>
            <person name="Roberts A."/>
            <person name="Saif S."/>
            <person name="Shea T."/>
            <person name="Sisk P."/>
            <person name="Sykes S."/>
            <person name="Wortman J."/>
            <person name="Nusbaum C."/>
            <person name="Birren B."/>
        </authorList>
    </citation>
    <scope>NUCLEOTIDE SEQUENCE [LARGE SCALE GENOMIC DNA]</scope>
    <source>
        <strain evidence="4 5">VS20</strain>
    </source>
</reference>
<dbReference type="PROSITE" id="PS51352">
    <property type="entry name" value="THIOREDOXIN_2"/>
    <property type="match status" value="1"/>
</dbReference>
<evidence type="ECO:0000313" key="5">
    <source>
        <dbReference type="Proteomes" id="UP000030762"/>
    </source>
</evidence>
<dbReference type="OrthoDB" id="2121326at2759"/>
<name>T0RZP7_SAPDV</name>
<dbReference type="InterPro" id="IPR017937">
    <property type="entry name" value="Thioredoxin_CS"/>
</dbReference>
<dbReference type="AlphaFoldDB" id="T0RZP7"/>
<dbReference type="InterPro" id="IPR036249">
    <property type="entry name" value="Thioredoxin-like_sf"/>
</dbReference>
<gene>
    <name evidence="4" type="ORF">SDRG_04408</name>
</gene>
<proteinExistence type="predicted"/>
<evidence type="ECO:0000256" key="2">
    <source>
        <dbReference type="SAM" id="SignalP"/>
    </source>
</evidence>
<dbReference type="CDD" id="cd02947">
    <property type="entry name" value="TRX_family"/>
    <property type="match status" value="1"/>
</dbReference>
<dbReference type="PANTHER" id="PTHR46115">
    <property type="entry name" value="THIOREDOXIN-LIKE PROTEIN 1"/>
    <property type="match status" value="1"/>
</dbReference>
<dbReference type="InParanoid" id="T0RZP7"/>
<dbReference type="Proteomes" id="UP000030762">
    <property type="component" value="Unassembled WGS sequence"/>
</dbReference>
<dbReference type="GeneID" id="19945135"/>
<dbReference type="PRINTS" id="PR00421">
    <property type="entry name" value="THIOREDOXIN"/>
</dbReference>
<dbReference type="OMA" id="HTRAEWD"/>
<keyword evidence="1" id="KW-1015">Disulfide bond</keyword>